<dbReference type="EMBL" id="JACATZ010000003">
    <property type="protein sequence ID" value="NWJ47950.1"/>
    <property type="molecule type" value="Genomic_DNA"/>
</dbReference>
<dbReference type="PROSITE" id="PS50006">
    <property type="entry name" value="FHA_DOMAIN"/>
    <property type="match status" value="1"/>
</dbReference>
<keyword evidence="5" id="KW-1185">Reference proteome</keyword>
<evidence type="ECO:0000313" key="3">
    <source>
        <dbReference type="EMBL" id="WJW69855.1"/>
    </source>
</evidence>
<dbReference type="InterPro" id="IPR050923">
    <property type="entry name" value="Cell_Proc_Reg/RNA_Proc"/>
</dbReference>
<reference evidence="3" key="2">
    <citation type="journal article" date="2024" name="Nature">
        <title>Anoxygenic phototroph of the Chloroflexota uses a type I reaction centre.</title>
        <authorList>
            <person name="Tsuji J.M."/>
            <person name="Shaw N.A."/>
            <person name="Nagashima S."/>
            <person name="Venkiteswaran J.J."/>
            <person name="Schiff S.L."/>
            <person name="Watanabe T."/>
            <person name="Fukui M."/>
            <person name="Hanada S."/>
            <person name="Tank M."/>
            <person name="Neufeld J.D."/>
        </authorList>
    </citation>
    <scope>NUCLEOTIDE SEQUENCE</scope>
    <source>
        <strain evidence="3">L227-S17</strain>
    </source>
</reference>
<reference evidence="2 4" key="1">
    <citation type="submission" date="2020-06" db="EMBL/GenBank/DDBJ databases">
        <title>Anoxygenic phototrophic Chloroflexota member uses a Type I reaction center.</title>
        <authorList>
            <person name="Tsuji J.M."/>
            <person name="Shaw N.A."/>
            <person name="Nagashima S."/>
            <person name="Venkiteswaran J."/>
            <person name="Schiff S.L."/>
            <person name="Hanada S."/>
            <person name="Tank M."/>
            <person name="Neufeld J.D."/>
        </authorList>
    </citation>
    <scope>NUCLEOTIDE SEQUENCE [LARGE SCALE GENOMIC DNA]</scope>
    <source>
        <strain evidence="2">L227-S17</strain>
    </source>
</reference>
<evidence type="ECO:0000313" key="5">
    <source>
        <dbReference type="Proteomes" id="UP001431572"/>
    </source>
</evidence>
<dbReference type="RefSeq" id="WP_341471727.1">
    <property type="nucleotide sequence ID" value="NZ_CP128400.1"/>
</dbReference>
<evidence type="ECO:0000313" key="4">
    <source>
        <dbReference type="Proteomes" id="UP000521676"/>
    </source>
</evidence>
<dbReference type="SMART" id="SM00240">
    <property type="entry name" value="FHA"/>
    <property type="match status" value="1"/>
</dbReference>
<dbReference type="Pfam" id="PF00498">
    <property type="entry name" value="FHA"/>
    <property type="match status" value="1"/>
</dbReference>
<dbReference type="Gene3D" id="2.60.200.20">
    <property type="match status" value="1"/>
</dbReference>
<feature type="domain" description="FHA" evidence="1">
    <location>
        <begin position="25"/>
        <end position="75"/>
    </location>
</feature>
<sequence>MATSFLIVQRGEEIGQRINLDEARITFGRNNDNVIILNDPLVSRYHAMISTSVNGQLTIADLGSTNGVMVNDKLIEAGIPVTLKHRDLIVIGKSIFCLQLRPEGYRASPPPSREDAQATLYLPAVALFS</sequence>
<dbReference type="SUPFAM" id="SSF49879">
    <property type="entry name" value="SMAD/FHA domain"/>
    <property type="match status" value="1"/>
</dbReference>
<gene>
    <name evidence="2" type="ORF">HXX08_19015</name>
    <name evidence="3" type="ORF">OZ401_003485</name>
</gene>
<evidence type="ECO:0000313" key="2">
    <source>
        <dbReference type="EMBL" id="NWJ47950.1"/>
    </source>
</evidence>
<dbReference type="EMBL" id="CP128400">
    <property type="protein sequence ID" value="WJW69855.1"/>
    <property type="molecule type" value="Genomic_DNA"/>
</dbReference>
<dbReference type="Proteomes" id="UP001431572">
    <property type="component" value="Chromosome 2"/>
</dbReference>
<dbReference type="Proteomes" id="UP000521676">
    <property type="component" value="Unassembled WGS sequence"/>
</dbReference>
<accession>A0A8T7M721</accession>
<organism evidence="2 4">
    <name type="scientific">Candidatus Chlorohelix allophototropha</name>
    <dbReference type="NCBI Taxonomy" id="3003348"/>
    <lineage>
        <taxon>Bacteria</taxon>
        <taxon>Bacillati</taxon>
        <taxon>Chloroflexota</taxon>
        <taxon>Chloroflexia</taxon>
        <taxon>Candidatus Chloroheliales</taxon>
        <taxon>Candidatus Chloroheliaceae</taxon>
        <taxon>Candidatus Chlorohelix</taxon>
    </lineage>
</organism>
<name>A0A8T7M721_9CHLR</name>
<dbReference type="InterPro" id="IPR008984">
    <property type="entry name" value="SMAD_FHA_dom_sf"/>
</dbReference>
<dbReference type="AlphaFoldDB" id="A0A8T7M721"/>
<dbReference type="CDD" id="cd00060">
    <property type="entry name" value="FHA"/>
    <property type="match status" value="1"/>
</dbReference>
<proteinExistence type="predicted"/>
<dbReference type="PANTHER" id="PTHR23308">
    <property type="entry name" value="NUCLEAR INHIBITOR OF PROTEIN PHOSPHATASE-1"/>
    <property type="match status" value="1"/>
</dbReference>
<dbReference type="InterPro" id="IPR000253">
    <property type="entry name" value="FHA_dom"/>
</dbReference>
<protein>
    <submittedName>
        <fullName evidence="2">FHA domain-containing protein</fullName>
    </submittedName>
</protein>
<evidence type="ECO:0000259" key="1">
    <source>
        <dbReference type="PROSITE" id="PS50006"/>
    </source>
</evidence>